<dbReference type="AlphaFoldDB" id="A0A078F329"/>
<organism evidence="3 4">
    <name type="scientific">Brassica napus</name>
    <name type="common">Rape</name>
    <dbReference type="NCBI Taxonomy" id="3708"/>
    <lineage>
        <taxon>Eukaryota</taxon>
        <taxon>Viridiplantae</taxon>
        <taxon>Streptophyta</taxon>
        <taxon>Embryophyta</taxon>
        <taxon>Tracheophyta</taxon>
        <taxon>Spermatophyta</taxon>
        <taxon>Magnoliopsida</taxon>
        <taxon>eudicotyledons</taxon>
        <taxon>Gunneridae</taxon>
        <taxon>Pentapetalae</taxon>
        <taxon>rosids</taxon>
        <taxon>malvids</taxon>
        <taxon>Brassicales</taxon>
        <taxon>Brassicaceae</taxon>
        <taxon>Brassiceae</taxon>
        <taxon>Brassica</taxon>
    </lineage>
</organism>
<dbReference type="Proteomes" id="UP001295469">
    <property type="component" value="Chromosome A03"/>
</dbReference>
<proteinExistence type="predicted"/>
<accession>A0A078F329</accession>
<dbReference type="EMBL" id="HG994357">
    <property type="protein sequence ID" value="CAF2123079.1"/>
    <property type="molecule type" value="Genomic_DNA"/>
</dbReference>
<name>A0A078F329_BRANA</name>
<dbReference type="Gramene" id="CDY07786">
    <property type="protein sequence ID" value="CDY07786"/>
    <property type="gene ID" value="GSBRNA2T00124920001"/>
</dbReference>
<evidence type="ECO:0000313" key="3">
    <source>
        <dbReference type="EMBL" id="CDY07786.1"/>
    </source>
</evidence>
<reference evidence="3 4" key="1">
    <citation type="journal article" date="2014" name="Science">
        <title>Plant genetics. Early allopolyploid evolution in the post-Neolithic Brassica napus oilseed genome.</title>
        <authorList>
            <person name="Chalhoub B."/>
            <person name="Denoeud F."/>
            <person name="Liu S."/>
            <person name="Parkin I.A."/>
            <person name="Tang H."/>
            <person name="Wang X."/>
            <person name="Chiquet J."/>
            <person name="Belcram H."/>
            <person name="Tong C."/>
            <person name="Samans B."/>
            <person name="Correa M."/>
            <person name="Da Silva C."/>
            <person name="Just J."/>
            <person name="Falentin C."/>
            <person name="Koh C.S."/>
            <person name="Le Clainche I."/>
            <person name="Bernard M."/>
            <person name="Bento P."/>
            <person name="Noel B."/>
            <person name="Labadie K."/>
            <person name="Alberti A."/>
            <person name="Charles M."/>
            <person name="Arnaud D."/>
            <person name="Guo H."/>
            <person name="Daviaud C."/>
            <person name="Alamery S."/>
            <person name="Jabbari K."/>
            <person name="Zhao M."/>
            <person name="Edger P.P."/>
            <person name="Chelaifa H."/>
            <person name="Tack D."/>
            <person name="Lassalle G."/>
            <person name="Mestiri I."/>
            <person name="Schnel N."/>
            <person name="Le Paslier M.C."/>
            <person name="Fan G."/>
            <person name="Renault V."/>
            <person name="Bayer P.E."/>
            <person name="Golicz A.A."/>
            <person name="Manoli S."/>
            <person name="Lee T.H."/>
            <person name="Thi V.H."/>
            <person name="Chalabi S."/>
            <person name="Hu Q."/>
            <person name="Fan C."/>
            <person name="Tollenaere R."/>
            <person name="Lu Y."/>
            <person name="Battail C."/>
            <person name="Shen J."/>
            <person name="Sidebottom C.H."/>
            <person name="Wang X."/>
            <person name="Canaguier A."/>
            <person name="Chauveau A."/>
            <person name="Berard A."/>
            <person name="Deniot G."/>
            <person name="Guan M."/>
            <person name="Liu Z."/>
            <person name="Sun F."/>
            <person name="Lim Y.P."/>
            <person name="Lyons E."/>
            <person name="Town C.D."/>
            <person name="Bancroft I."/>
            <person name="Wang X."/>
            <person name="Meng J."/>
            <person name="Ma J."/>
            <person name="Pires J.C."/>
            <person name="King G.J."/>
            <person name="Brunel D."/>
            <person name="Delourme R."/>
            <person name="Renard M."/>
            <person name="Aury J.M."/>
            <person name="Adams K.L."/>
            <person name="Batley J."/>
            <person name="Snowdon R.J."/>
            <person name="Tost J."/>
            <person name="Edwards D."/>
            <person name="Zhou Y."/>
            <person name="Hua W."/>
            <person name="Sharpe A.G."/>
            <person name="Paterson A.H."/>
            <person name="Guan C."/>
            <person name="Wincker P."/>
        </authorList>
    </citation>
    <scope>NUCLEOTIDE SEQUENCE [LARGE SCALE GENOMIC DNA]</scope>
    <source>
        <strain evidence="4">cv. Darmor-bzh</strain>
    </source>
</reference>
<keyword evidence="4" id="KW-1185">Reference proteome</keyword>
<sequence length="78" mass="9022">MEKKCICMLMIMFIALTMMPLPAMSESYEACYDRCISSCQIFFEGVDKCIHDCVGIKCHKTHVLPRMAAKRIFQEIHT</sequence>
<reference evidence="3" key="2">
    <citation type="submission" date="2014-06" db="EMBL/GenBank/DDBJ databases">
        <authorList>
            <person name="Genoscope - CEA"/>
        </authorList>
    </citation>
    <scope>NUCLEOTIDE SEQUENCE</scope>
</reference>
<protein>
    <submittedName>
        <fullName evidence="2">(rape) hypothetical protein</fullName>
    </submittedName>
    <submittedName>
        <fullName evidence="3">BnaA03g17250D protein</fullName>
    </submittedName>
</protein>
<dbReference type="EMBL" id="LK031980">
    <property type="protein sequence ID" value="CDY07786.1"/>
    <property type="molecule type" value="Genomic_DNA"/>
</dbReference>
<dbReference type="PaxDb" id="3708-A0A078F329"/>
<evidence type="ECO:0000256" key="1">
    <source>
        <dbReference type="SAM" id="SignalP"/>
    </source>
</evidence>
<feature type="chain" id="PRO_5040560905" evidence="1">
    <location>
        <begin position="26"/>
        <end position="78"/>
    </location>
</feature>
<evidence type="ECO:0000313" key="4">
    <source>
        <dbReference type="Proteomes" id="UP000028999"/>
    </source>
</evidence>
<keyword evidence="1" id="KW-0732">Signal</keyword>
<reference evidence="2" key="3">
    <citation type="submission" date="2021-01" db="EMBL/GenBank/DDBJ databases">
        <authorList>
            <consortium name="Genoscope - CEA"/>
            <person name="William W."/>
        </authorList>
    </citation>
    <scope>NUCLEOTIDE SEQUENCE</scope>
</reference>
<gene>
    <name evidence="3" type="primary">BnaA03g17250D</name>
    <name evidence="2" type="ORF">DARMORV10_A03P20690.1</name>
    <name evidence="3" type="ORF">GSBRNA2T00124920001</name>
</gene>
<dbReference type="Proteomes" id="UP000028999">
    <property type="component" value="Unassembled WGS sequence"/>
</dbReference>
<feature type="signal peptide" evidence="1">
    <location>
        <begin position="1"/>
        <end position="25"/>
    </location>
</feature>
<evidence type="ECO:0000313" key="2">
    <source>
        <dbReference type="EMBL" id="CAF2123079.1"/>
    </source>
</evidence>